<dbReference type="HOGENOM" id="CLU_2265469_0_0_1"/>
<sequence length="114" mass="11811">MLPRPPPPPPQALCRTAIFTPPVLPGGTRSHEWEAHACMPVACHGNGMVRTGRPPPRHVLPIKRLHLATARSRTGKAGPGAKPSTYANASSQLKLFLSNPSSGDGAAPSDGPGA</sequence>
<protein>
    <submittedName>
        <fullName evidence="2">Uncharacterized protein</fullName>
    </submittedName>
</protein>
<name>A0A084QAN5_STAC4</name>
<keyword evidence="3" id="KW-1185">Reference proteome</keyword>
<evidence type="ECO:0000313" key="3">
    <source>
        <dbReference type="Proteomes" id="UP000028524"/>
    </source>
</evidence>
<accession>A0A084QAN5</accession>
<dbReference type="InParanoid" id="A0A084QAN5"/>
<feature type="region of interest" description="Disordered" evidence="1">
    <location>
        <begin position="72"/>
        <end position="91"/>
    </location>
</feature>
<dbReference type="EMBL" id="KL660878">
    <property type="protein sequence ID" value="KFA61020.1"/>
    <property type="molecule type" value="Genomic_DNA"/>
</dbReference>
<dbReference type="AlphaFoldDB" id="A0A084QAN5"/>
<gene>
    <name evidence="2" type="ORF">S40285_10036</name>
</gene>
<proteinExistence type="predicted"/>
<evidence type="ECO:0000313" key="2">
    <source>
        <dbReference type="EMBL" id="KFA61020.1"/>
    </source>
</evidence>
<dbReference type="Proteomes" id="UP000028524">
    <property type="component" value="Unassembled WGS sequence"/>
</dbReference>
<reference evidence="2 3" key="1">
    <citation type="journal article" date="2014" name="BMC Genomics">
        <title>Comparative genome sequencing reveals chemotype-specific gene clusters in the toxigenic black mold Stachybotrys.</title>
        <authorList>
            <person name="Semeiks J."/>
            <person name="Borek D."/>
            <person name="Otwinowski Z."/>
            <person name="Grishin N.V."/>
        </authorList>
    </citation>
    <scope>NUCLEOTIDE SEQUENCE [LARGE SCALE GENOMIC DNA]</scope>
    <source>
        <strain evidence="2 3">IBT 40285</strain>
    </source>
</reference>
<evidence type="ECO:0000256" key="1">
    <source>
        <dbReference type="SAM" id="MobiDB-lite"/>
    </source>
</evidence>
<organism evidence="2 3">
    <name type="scientific">Stachybotrys chlorohalonatus (strain IBT 40285)</name>
    <dbReference type="NCBI Taxonomy" id="1283841"/>
    <lineage>
        <taxon>Eukaryota</taxon>
        <taxon>Fungi</taxon>
        <taxon>Dikarya</taxon>
        <taxon>Ascomycota</taxon>
        <taxon>Pezizomycotina</taxon>
        <taxon>Sordariomycetes</taxon>
        <taxon>Hypocreomycetidae</taxon>
        <taxon>Hypocreales</taxon>
        <taxon>Stachybotryaceae</taxon>
        <taxon>Stachybotrys</taxon>
    </lineage>
</organism>